<gene>
    <name evidence="3" type="ORF">FMM08_20485</name>
</gene>
<dbReference type="Pfam" id="PF04069">
    <property type="entry name" value="OpuAC"/>
    <property type="match status" value="1"/>
</dbReference>
<keyword evidence="4" id="KW-1185">Reference proteome</keyword>
<dbReference type="Proteomes" id="UP000321234">
    <property type="component" value="Unassembled WGS sequence"/>
</dbReference>
<reference evidence="3 4" key="1">
    <citation type="submission" date="2019-07" db="EMBL/GenBank/DDBJ databases">
        <title>Quadrisphaera sp. strain DD2A genome sequencing and assembly.</title>
        <authorList>
            <person name="Kim I."/>
        </authorList>
    </citation>
    <scope>NUCLEOTIDE SEQUENCE [LARGE SCALE GENOMIC DNA]</scope>
    <source>
        <strain evidence="3 4">DD2A</strain>
    </source>
</reference>
<dbReference type="OrthoDB" id="9781705at2"/>
<feature type="domain" description="ABC-type glycine betaine transport system substrate-binding" evidence="2">
    <location>
        <begin position="51"/>
        <end position="319"/>
    </location>
</feature>
<evidence type="ECO:0000256" key="1">
    <source>
        <dbReference type="SAM" id="SignalP"/>
    </source>
</evidence>
<evidence type="ECO:0000313" key="4">
    <source>
        <dbReference type="Proteomes" id="UP000321234"/>
    </source>
</evidence>
<proteinExistence type="predicted"/>
<dbReference type="GO" id="GO:0022857">
    <property type="term" value="F:transmembrane transporter activity"/>
    <property type="evidence" value="ECO:0007669"/>
    <property type="project" value="InterPro"/>
</dbReference>
<evidence type="ECO:0000313" key="3">
    <source>
        <dbReference type="EMBL" id="TXR52360.1"/>
    </source>
</evidence>
<organism evidence="3 4">
    <name type="scientific">Quadrisphaera setariae</name>
    <dbReference type="NCBI Taxonomy" id="2593304"/>
    <lineage>
        <taxon>Bacteria</taxon>
        <taxon>Bacillati</taxon>
        <taxon>Actinomycetota</taxon>
        <taxon>Actinomycetes</taxon>
        <taxon>Kineosporiales</taxon>
        <taxon>Kineosporiaceae</taxon>
        <taxon>Quadrisphaera</taxon>
    </lineage>
</organism>
<dbReference type="Gene3D" id="3.40.190.120">
    <property type="entry name" value="Osmoprotection protein (prox), domain 2"/>
    <property type="match status" value="1"/>
</dbReference>
<evidence type="ECO:0000259" key="2">
    <source>
        <dbReference type="Pfam" id="PF04069"/>
    </source>
</evidence>
<accession>A0A5C8Z606</accession>
<dbReference type="RefSeq" id="WP_147928197.1">
    <property type="nucleotide sequence ID" value="NZ_VKAC01000015.1"/>
</dbReference>
<dbReference type="SUPFAM" id="SSF53850">
    <property type="entry name" value="Periplasmic binding protein-like II"/>
    <property type="match status" value="1"/>
</dbReference>
<dbReference type="Gene3D" id="3.40.190.10">
    <property type="entry name" value="Periplasmic binding protein-like II"/>
    <property type="match status" value="1"/>
</dbReference>
<dbReference type="EMBL" id="VKAC01000015">
    <property type="protein sequence ID" value="TXR52360.1"/>
    <property type="molecule type" value="Genomic_DNA"/>
</dbReference>
<dbReference type="InterPro" id="IPR007210">
    <property type="entry name" value="ABC_Gly_betaine_transp_sub-bd"/>
</dbReference>
<protein>
    <submittedName>
        <fullName evidence="3">ABC transporter substrate-binding protein</fullName>
    </submittedName>
</protein>
<feature type="chain" id="PRO_5039516985" evidence="1">
    <location>
        <begin position="29"/>
        <end position="326"/>
    </location>
</feature>
<dbReference type="AlphaFoldDB" id="A0A5C8Z606"/>
<feature type="signal peptide" evidence="1">
    <location>
        <begin position="1"/>
        <end position="28"/>
    </location>
</feature>
<name>A0A5C8Z606_9ACTN</name>
<dbReference type="GO" id="GO:0043190">
    <property type="term" value="C:ATP-binding cassette (ABC) transporter complex"/>
    <property type="evidence" value="ECO:0007669"/>
    <property type="project" value="InterPro"/>
</dbReference>
<dbReference type="PROSITE" id="PS51257">
    <property type="entry name" value="PROKAR_LIPOPROTEIN"/>
    <property type="match status" value="1"/>
</dbReference>
<comment type="caution">
    <text evidence="3">The sequence shown here is derived from an EMBL/GenBank/DDBJ whole genome shotgun (WGS) entry which is preliminary data.</text>
</comment>
<keyword evidence="1" id="KW-0732">Signal</keyword>
<sequence length="326" mass="33606">MTSFRRRTRASLLIAGLAGAVLALSSCAADSVQSGGAASSDATSSGGSTQAVVVGGPDFTEAAIMEQLYAQLLQGAGYKTSIVTASNREVYFGQLASGEIDVVPEYAATLAEYLNQQKNGKDAPPIATNDAAATVAAAQPLAQAQGVTLLDPAQAADQNAFAVTQKYATENNLKTLSDLGALGQPVTLAATEECPTRPFCQPGLESTYGIKVGNLLPLGFDTPAVKQSVQKGESQLGLVATTDGTLEQFGLVVLDDDKKLQLADNLVPAVSKDVASDTKVTEALNKLASVLTTADLKALNGQVDGERQLPEAVAKTYLQDKGLIDG</sequence>
<dbReference type="CDD" id="cd13606">
    <property type="entry name" value="PBP2_ProX_like"/>
    <property type="match status" value="1"/>
</dbReference>